<name>A0A8X6P9C2_NEPPI</name>
<proteinExistence type="predicted"/>
<dbReference type="InterPro" id="IPR001452">
    <property type="entry name" value="SH3_domain"/>
</dbReference>
<evidence type="ECO:0000259" key="3">
    <source>
        <dbReference type="PROSITE" id="PS50002"/>
    </source>
</evidence>
<evidence type="ECO:0000313" key="4">
    <source>
        <dbReference type="EMBL" id="GFT57790.1"/>
    </source>
</evidence>
<sequence length="160" mass="18201">MLFTVVSSTYSPDVLESIHTLFDPVSNSDNEDTDEDTWKTANEFLSDIFPNFSEDIPSTSGIATEEQGSFEELQEWAMQEKKDNKPLLSLYDILYQVVVVTPYTAETDLEFCLKKGDLIDVIDDGDVEQTGLLYGIFNDEFGAFPQNITIRLPKFKEKFD</sequence>
<feature type="domain" description="SH3" evidence="3">
    <location>
        <begin position="92"/>
        <end position="154"/>
    </location>
</feature>
<gene>
    <name evidence="4" type="ORF">NPIL_235521</name>
</gene>
<dbReference type="InterPro" id="IPR036028">
    <property type="entry name" value="SH3-like_dom_sf"/>
</dbReference>
<dbReference type="SUPFAM" id="SSF50044">
    <property type="entry name" value="SH3-domain"/>
    <property type="match status" value="1"/>
</dbReference>
<dbReference type="EMBL" id="BMAW01113578">
    <property type="protein sequence ID" value="GFT57790.1"/>
    <property type="molecule type" value="Genomic_DNA"/>
</dbReference>
<accession>A0A8X6P9C2</accession>
<dbReference type="Proteomes" id="UP000887013">
    <property type="component" value="Unassembled WGS sequence"/>
</dbReference>
<reference evidence="4" key="1">
    <citation type="submission" date="2020-08" db="EMBL/GenBank/DDBJ databases">
        <title>Multicomponent nature underlies the extraordinary mechanical properties of spider dragline silk.</title>
        <authorList>
            <person name="Kono N."/>
            <person name="Nakamura H."/>
            <person name="Mori M."/>
            <person name="Yoshida Y."/>
            <person name="Ohtoshi R."/>
            <person name="Malay A.D."/>
            <person name="Moran D.A.P."/>
            <person name="Tomita M."/>
            <person name="Numata K."/>
            <person name="Arakawa K."/>
        </authorList>
    </citation>
    <scope>NUCLEOTIDE SEQUENCE</scope>
</reference>
<evidence type="ECO:0000313" key="5">
    <source>
        <dbReference type="Proteomes" id="UP000887013"/>
    </source>
</evidence>
<comment type="caution">
    <text evidence="4">The sequence shown here is derived from an EMBL/GenBank/DDBJ whole genome shotgun (WGS) entry which is preliminary data.</text>
</comment>
<protein>
    <recommendedName>
        <fullName evidence="3">SH3 domain-containing protein</fullName>
    </recommendedName>
</protein>
<dbReference type="Gene3D" id="2.30.30.40">
    <property type="entry name" value="SH3 Domains"/>
    <property type="match status" value="1"/>
</dbReference>
<keyword evidence="5" id="KW-1185">Reference proteome</keyword>
<dbReference type="PROSITE" id="PS50002">
    <property type="entry name" value="SH3"/>
    <property type="match status" value="1"/>
</dbReference>
<evidence type="ECO:0000256" key="2">
    <source>
        <dbReference type="PROSITE-ProRule" id="PRU00192"/>
    </source>
</evidence>
<organism evidence="4 5">
    <name type="scientific">Nephila pilipes</name>
    <name type="common">Giant wood spider</name>
    <name type="synonym">Nephila maculata</name>
    <dbReference type="NCBI Taxonomy" id="299642"/>
    <lineage>
        <taxon>Eukaryota</taxon>
        <taxon>Metazoa</taxon>
        <taxon>Ecdysozoa</taxon>
        <taxon>Arthropoda</taxon>
        <taxon>Chelicerata</taxon>
        <taxon>Arachnida</taxon>
        <taxon>Araneae</taxon>
        <taxon>Araneomorphae</taxon>
        <taxon>Entelegynae</taxon>
        <taxon>Araneoidea</taxon>
        <taxon>Nephilidae</taxon>
        <taxon>Nephila</taxon>
    </lineage>
</organism>
<dbReference type="AlphaFoldDB" id="A0A8X6P9C2"/>
<evidence type="ECO:0000256" key="1">
    <source>
        <dbReference type="ARBA" id="ARBA00022443"/>
    </source>
</evidence>
<keyword evidence="1 2" id="KW-0728">SH3 domain</keyword>